<dbReference type="AlphaFoldDB" id="G0V0B9"/>
<proteinExistence type="predicted"/>
<name>G0V0B9_TRYCI</name>
<organism evidence="1">
    <name type="scientific">Trypanosoma congolense (strain IL3000)</name>
    <dbReference type="NCBI Taxonomy" id="1068625"/>
    <lineage>
        <taxon>Eukaryota</taxon>
        <taxon>Discoba</taxon>
        <taxon>Euglenozoa</taxon>
        <taxon>Kinetoplastea</taxon>
        <taxon>Metakinetoplastina</taxon>
        <taxon>Trypanosomatida</taxon>
        <taxon>Trypanosomatidae</taxon>
        <taxon>Trypanosoma</taxon>
        <taxon>Nannomonas</taxon>
    </lineage>
</organism>
<dbReference type="EMBL" id="HE575324">
    <property type="protein sequence ID" value="CCC95089.1"/>
    <property type="molecule type" value="Genomic_DNA"/>
</dbReference>
<evidence type="ECO:0000313" key="1">
    <source>
        <dbReference type="EMBL" id="CCC95089.1"/>
    </source>
</evidence>
<protein>
    <submittedName>
        <fullName evidence="1">Uncharacterized protein</fullName>
    </submittedName>
</protein>
<accession>G0V0B9</accession>
<reference evidence="1" key="1">
    <citation type="journal article" date="2012" name="Proc. Natl. Acad. Sci. U.S.A.">
        <title>Antigenic diversity is generated by distinct evolutionary mechanisms in African trypanosome species.</title>
        <authorList>
            <person name="Jackson A.P."/>
            <person name="Berry A."/>
            <person name="Aslett M."/>
            <person name="Allison H.C."/>
            <person name="Burton P."/>
            <person name="Vavrova-Anderson J."/>
            <person name="Brown R."/>
            <person name="Browne H."/>
            <person name="Corton N."/>
            <person name="Hauser H."/>
            <person name="Gamble J."/>
            <person name="Gilderthorp R."/>
            <person name="Marcello L."/>
            <person name="McQuillan J."/>
            <person name="Otto T.D."/>
            <person name="Quail M.A."/>
            <person name="Sanders M.J."/>
            <person name="van Tonder A."/>
            <person name="Ginger M.L."/>
            <person name="Field M.C."/>
            <person name="Barry J.D."/>
            <person name="Hertz-Fowler C."/>
            <person name="Berriman M."/>
        </authorList>
    </citation>
    <scope>NUCLEOTIDE SEQUENCE</scope>
    <source>
        <strain evidence="1">IL3000</strain>
    </source>
</reference>
<dbReference type="VEuPathDB" id="TriTrypDB:TcIL3000.11.4950"/>
<sequence>MSNIYDVVDASTLDARCKVDLLDAVAQLGLHSQTLPKKAATIADAPLPSCTCNSTVCHSLRCEGSFRQSSLNEYVEKRRGSHWEMAKTLGSTYFKSHKPKFRGAPRTTDPFRDARDRTHLSWKEKDFVHRYAEAKMKKSIPREEEESTAKKVAVDAYKEAFRKLKGRDPTGKELEEVDRLYFAYADDGRVGVVQKPHYYGPHMHVSICNRRHVCCPNQIYKAGLPPVRGARNRFPGPIPVWTSTKNIHTMASGDTYTPGLHNVSKFGEASQV</sequence>
<gene>
    <name evidence="1" type="ORF">TCIL3000_11_4950</name>
</gene>